<gene>
    <name evidence="2" type="ORF">FRACYDRAFT_247883</name>
</gene>
<dbReference type="KEGG" id="fcy:FRACYDRAFT_247883"/>
<dbReference type="Proteomes" id="UP000095751">
    <property type="component" value="Unassembled WGS sequence"/>
</dbReference>
<feature type="region of interest" description="Disordered" evidence="1">
    <location>
        <begin position="186"/>
        <end position="260"/>
    </location>
</feature>
<feature type="compositionally biased region" description="Basic residues" evidence="1">
    <location>
        <begin position="243"/>
        <end position="252"/>
    </location>
</feature>
<sequence>MLKCTRPLPLRRKSFGGQTLGIFWRKTSATTKVSVTEANEEEQTNNRSNNIDSSINIRSIEKQRKSKITKTISIVDVSSSTDKVCAGIVVGWDDELCRPIYYRRPHSDGNNETTRDGDTSTVSGYCEVVDEEVKVNDNDNDNKRNMDTFPIPTTRKRVKTFGNRRRHQRPLSLALSQEVCEVDVDGKKEEERCEQQDETPITTTATTTSTAATTTTTNTHQESRRVSLEFADSIRSENNKADKTRRRPKKRSSSGQLDRAREYFNRLDETQQLTLDSALSPAKTSKITRTRRKTNFTSPGINREYEAYSKSSVSSGVPPLSIKDFASMRKLKTGPIVDGFFDE</sequence>
<organism evidence="2 3">
    <name type="scientific">Fragilariopsis cylindrus CCMP1102</name>
    <dbReference type="NCBI Taxonomy" id="635003"/>
    <lineage>
        <taxon>Eukaryota</taxon>
        <taxon>Sar</taxon>
        <taxon>Stramenopiles</taxon>
        <taxon>Ochrophyta</taxon>
        <taxon>Bacillariophyta</taxon>
        <taxon>Bacillariophyceae</taxon>
        <taxon>Bacillariophycidae</taxon>
        <taxon>Bacillariales</taxon>
        <taxon>Bacillariaceae</taxon>
        <taxon>Fragilariopsis</taxon>
    </lineage>
</organism>
<proteinExistence type="predicted"/>
<protein>
    <submittedName>
        <fullName evidence="2">Uncharacterized protein</fullName>
    </submittedName>
</protein>
<name>A0A1E7EW57_9STRA</name>
<feature type="compositionally biased region" description="Basic and acidic residues" evidence="1">
    <location>
        <begin position="186"/>
        <end position="195"/>
    </location>
</feature>
<keyword evidence="3" id="KW-1185">Reference proteome</keyword>
<evidence type="ECO:0000313" key="3">
    <source>
        <dbReference type="Proteomes" id="UP000095751"/>
    </source>
</evidence>
<accession>A0A1E7EW57</accession>
<feature type="compositionally biased region" description="Low complexity" evidence="1">
    <location>
        <begin position="202"/>
        <end position="219"/>
    </location>
</feature>
<dbReference type="OrthoDB" id="10645110at2759"/>
<reference evidence="2 3" key="1">
    <citation type="submission" date="2016-09" db="EMBL/GenBank/DDBJ databases">
        <title>Extensive genetic diversity and differential bi-allelic expression allows diatom success in the polar Southern Ocean.</title>
        <authorList>
            <consortium name="DOE Joint Genome Institute"/>
            <person name="Mock T."/>
            <person name="Otillar R.P."/>
            <person name="Strauss J."/>
            <person name="Dupont C."/>
            <person name="Frickenhaus S."/>
            <person name="Maumus F."/>
            <person name="Mcmullan M."/>
            <person name="Sanges R."/>
            <person name="Schmutz J."/>
            <person name="Toseland A."/>
            <person name="Valas R."/>
            <person name="Veluchamy A."/>
            <person name="Ward B.J."/>
            <person name="Allen A."/>
            <person name="Barry K."/>
            <person name="Falciatore A."/>
            <person name="Ferrante M."/>
            <person name="Fortunato A.E."/>
            <person name="Gloeckner G."/>
            <person name="Gruber A."/>
            <person name="Hipkin R."/>
            <person name="Janech M."/>
            <person name="Kroth P."/>
            <person name="Leese F."/>
            <person name="Lindquist E."/>
            <person name="Lyon B.R."/>
            <person name="Martin J."/>
            <person name="Mayer C."/>
            <person name="Parker M."/>
            <person name="Quesneville H."/>
            <person name="Raymond J."/>
            <person name="Uhlig C."/>
            <person name="Valentin K.U."/>
            <person name="Worden A.Z."/>
            <person name="Armbrust E.V."/>
            <person name="Bowler C."/>
            <person name="Green B."/>
            <person name="Moulton V."/>
            <person name="Van Oosterhout C."/>
            <person name="Grigoriev I."/>
        </authorList>
    </citation>
    <scope>NUCLEOTIDE SEQUENCE [LARGE SCALE GENOMIC DNA]</scope>
    <source>
        <strain evidence="2 3">CCMP1102</strain>
    </source>
</reference>
<dbReference type="AlphaFoldDB" id="A0A1E7EW57"/>
<dbReference type="InParanoid" id="A0A1E7EW57"/>
<feature type="compositionally biased region" description="Basic and acidic residues" evidence="1">
    <location>
        <begin position="221"/>
        <end position="242"/>
    </location>
</feature>
<evidence type="ECO:0000256" key="1">
    <source>
        <dbReference type="SAM" id="MobiDB-lite"/>
    </source>
</evidence>
<dbReference type="EMBL" id="KV784373">
    <property type="protein sequence ID" value="OEU10268.1"/>
    <property type="molecule type" value="Genomic_DNA"/>
</dbReference>
<evidence type="ECO:0000313" key="2">
    <source>
        <dbReference type="EMBL" id="OEU10268.1"/>
    </source>
</evidence>